<dbReference type="Gene3D" id="1.10.287.110">
    <property type="entry name" value="DnaJ domain"/>
    <property type="match status" value="1"/>
</dbReference>
<dbReference type="CDD" id="cd06257">
    <property type="entry name" value="DnaJ"/>
    <property type="match status" value="1"/>
</dbReference>
<dbReference type="AlphaFoldDB" id="A0A182WGM2"/>
<dbReference type="EnsemblMetazoa" id="AMIN009521-RA">
    <property type="protein sequence ID" value="AMIN009521-PA"/>
    <property type="gene ID" value="AMIN009521"/>
</dbReference>
<evidence type="ECO:0000313" key="5">
    <source>
        <dbReference type="Proteomes" id="UP000075920"/>
    </source>
</evidence>
<dbReference type="Pfam" id="PF09350">
    <property type="entry name" value="DJC28_CD"/>
    <property type="match status" value="1"/>
</dbReference>
<sequence length="443" mass="51452">MITKNMLTNRIRIVSLVQRYGISLRLRMVHTRRGELYNKCYRLLGVNEQSDQNTVRNAYIALVKKLHPDSGHPDASAERFQEVDSAFRILQEKFAKARRGIVEDMQEQVKVYDIKHTAPQHRQYLSFDGVGFGTPAQRQKQYQAVRAAKAQERVLEHRLSKAQASETALMKKGDYFKKHEIKTKYGYDRVVEDLIQEAMSRGDFSNLSGFGKPLPDHQSQNPYVDFTTHKINKIMLDNGFTPEWITLHKDIRQAVETLKEELRRLRAKLGPKPLSGKEEQQWEKWLEQQQEEAAKINKMIDKFNLIVPMINKQMVQLNLERSANDVLEHGPHREGPQDERQRNVTKVTPNDTTTTHPLQCTVLSEGCNIVRYQPQSLRVCNVFRLVNPFGECFLGVASYDWDAFLQYDRSRINAFIDEVNCTARFDVTRFERLPLCMDALVAR</sequence>
<organism evidence="4 5">
    <name type="scientific">Anopheles minimus</name>
    <dbReference type="NCBI Taxonomy" id="112268"/>
    <lineage>
        <taxon>Eukaryota</taxon>
        <taxon>Metazoa</taxon>
        <taxon>Ecdysozoa</taxon>
        <taxon>Arthropoda</taxon>
        <taxon>Hexapoda</taxon>
        <taxon>Insecta</taxon>
        <taxon>Pterygota</taxon>
        <taxon>Neoptera</taxon>
        <taxon>Endopterygota</taxon>
        <taxon>Diptera</taxon>
        <taxon>Nematocera</taxon>
        <taxon>Culicoidea</taxon>
        <taxon>Culicidae</taxon>
        <taxon>Anophelinae</taxon>
        <taxon>Anopheles</taxon>
    </lineage>
</organism>
<protein>
    <recommendedName>
        <fullName evidence="3">J domain-containing protein</fullName>
    </recommendedName>
</protein>
<feature type="region of interest" description="Disordered" evidence="2">
    <location>
        <begin position="327"/>
        <end position="352"/>
    </location>
</feature>
<reference evidence="5" key="1">
    <citation type="submission" date="2013-03" db="EMBL/GenBank/DDBJ databases">
        <title>The Genome Sequence of Anopheles minimus MINIMUS1.</title>
        <authorList>
            <consortium name="The Broad Institute Genomics Platform"/>
            <person name="Neafsey D.E."/>
            <person name="Walton C."/>
            <person name="Walker B."/>
            <person name="Young S.K."/>
            <person name="Zeng Q."/>
            <person name="Gargeya S."/>
            <person name="Fitzgerald M."/>
            <person name="Haas B."/>
            <person name="Abouelleil A."/>
            <person name="Allen A.W."/>
            <person name="Alvarado L."/>
            <person name="Arachchi H.M."/>
            <person name="Berlin A.M."/>
            <person name="Chapman S.B."/>
            <person name="Gainer-Dewar J."/>
            <person name="Goldberg J."/>
            <person name="Griggs A."/>
            <person name="Gujja S."/>
            <person name="Hansen M."/>
            <person name="Howarth C."/>
            <person name="Imamovic A."/>
            <person name="Ireland A."/>
            <person name="Larimer J."/>
            <person name="McCowan C."/>
            <person name="Murphy C."/>
            <person name="Pearson M."/>
            <person name="Poon T.W."/>
            <person name="Priest M."/>
            <person name="Roberts A."/>
            <person name="Saif S."/>
            <person name="Shea T."/>
            <person name="Sisk P."/>
            <person name="Sykes S."/>
            <person name="Wortman J."/>
            <person name="Nusbaum C."/>
            <person name="Birren B."/>
        </authorList>
    </citation>
    <scope>NUCLEOTIDE SEQUENCE [LARGE SCALE GENOMIC DNA]</scope>
    <source>
        <strain evidence="5">MINIMUS1</strain>
    </source>
</reference>
<dbReference type="VEuPathDB" id="VectorBase:AMIN009521"/>
<dbReference type="STRING" id="112268.A0A182WGM2"/>
<accession>A0A182WGM2</accession>
<feature type="compositionally biased region" description="Basic and acidic residues" evidence="2">
    <location>
        <begin position="327"/>
        <end position="342"/>
    </location>
</feature>
<dbReference type="PANTHER" id="PTHR39158">
    <property type="entry name" value="OS08G0560600 PROTEIN"/>
    <property type="match status" value="1"/>
</dbReference>
<proteinExistence type="predicted"/>
<dbReference type="SUPFAM" id="SSF46565">
    <property type="entry name" value="Chaperone J-domain"/>
    <property type="match status" value="1"/>
</dbReference>
<dbReference type="Pfam" id="PF00226">
    <property type="entry name" value="DnaJ"/>
    <property type="match status" value="1"/>
</dbReference>
<dbReference type="InterPro" id="IPR018961">
    <property type="entry name" value="DnaJ_homolog_subfam-C_membr-28"/>
</dbReference>
<feature type="domain" description="J" evidence="3">
    <location>
        <begin position="39"/>
        <end position="106"/>
    </location>
</feature>
<dbReference type="Proteomes" id="UP000075920">
    <property type="component" value="Unassembled WGS sequence"/>
</dbReference>
<keyword evidence="5" id="KW-1185">Reference proteome</keyword>
<dbReference type="InterPro" id="IPR001623">
    <property type="entry name" value="DnaJ_domain"/>
</dbReference>
<dbReference type="InterPro" id="IPR036869">
    <property type="entry name" value="J_dom_sf"/>
</dbReference>
<evidence type="ECO:0000259" key="3">
    <source>
        <dbReference type="PROSITE" id="PS50076"/>
    </source>
</evidence>
<name>A0A182WGM2_9DIPT</name>
<reference evidence="4" key="2">
    <citation type="submission" date="2020-05" db="UniProtKB">
        <authorList>
            <consortium name="EnsemblMetazoa"/>
        </authorList>
    </citation>
    <scope>IDENTIFICATION</scope>
    <source>
        <strain evidence="4">MINIMUS1</strain>
    </source>
</reference>
<dbReference type="InterPro" id="IPR052573">
    <property type="entry name" value="DnaJ_C_subfamily_28"/>
</dbReference>
<evidence type="ECO:0000313" key="4">
    <source>
        <dbReference type="EnsemblMetazoa" id="AMIN009521-PA"/>
    </source>
</evidence>
<dbReference type="PANTHER" id="PTHR39158:SF1">
    <property type="entry name" value="DNAJ HOMOLOG SUBFAMILY C MEMBER 28"/>
    <property type="match status" value="1"/>
</dbReference>
<dbReference type="SMART" id="SM00271">
    <property type="entry name" value="DnaJ"/>
    <property type="match status" value="1"/>
</dbReference>
<feature type="coiled-coil region" evidence="1">
    <location>
        <begin position="248"/>
        <end position="306"/>
    </location>
</feature>
<keyword evidence="1" id="KW-0175">Coiled coil</keyword>
<dbReference type="PRINTS" id="PR00625">
    <property type="entry name" value="JDOMAIN"/>
</dbReference>
<dbReference type="PROSITE" id="PS50076">
    <property type="entry name" value="DNAJ_2"/>
    <property type="match status" value="1"/>
</dbReference>
<evidence type="ECO:0000256" key="2">
    <source>
        <dbReference type="SAM" id="MobiDB-lite"/>
    </source>
</evidence>
<evidence type="ECO:0000256" key="1">
    <source>
        <dbReference type="SAM" id="Coils"/>
    </source>
</evidence>